<name>A0AAV2IFM5_LYMST</name>
<dbReference type="InterPro" id="IPR003595">
    <property type="entry name" value="Tyr_Pase_cat"/>
</dbReference>
<dbReference type="PROSITE" id="PS00383">
    <property type="entry name" value="TYR_PHOSPHATASE_1"/>
    <property type="match status" value="1"/>
</dbReference>
<evidence type="ECO:0000313" key="9">
    <source>
        <dbReference type="EMBL" id="CAL1544882.1"/>
    </source>
</evidence>
<dbReference type="PRINTS" id="PR00700">
    <property type="entry name" value="PRTYPHPHTASE"/>
</dbReference>
<feature type="domain" description="Tyrosine specific protein phosphatases" evidence="8">
    <location>
        <begin position="578"/>
        <end position="646"/>
    </location>
</feature>
<reference evidence="9 10" key="1">
    <citation type="submission" date="2024-04" db="EMBL/GenBank/DDBJ databases">
        <authorList>
            <consortium name="Genoscope - CEA"/>
            <person name="William W."/>
        </authorList>
    </citation>
    <scope>NUCLEOTIDE SEQUENCE [LARGE SCALE GENOMIC DNA]</scope>
</reference>
<dbReference type="PANTHER" id="PTHR19134">
    <property type="entry name" value="RECEPTOR-TYPE TYROSINE-PROTEIN PHOSPHATASE"/>
    <property type="match status" value="1"/>
</dbReference>
<comment type="caution">
    <text evidence="9">The sequence shown here is derived from an EMBL/GenBank/DDBJ whole genome shotgun (WGS) entry which is preliminary data.</text>
</comment>
<gene>
    <name evidence="9" type="ORF">GSLYS_00018365001</name>
</gene>
<dbReference type="SUPFAM" id="SSF57184">
    <property type="entry name" value="Growth factor receptor domain"/>
    <property type="match status" value="1"/>
</dbReference>
<evidence type="ECO:0000256" key="2">
    <source>
        <dbReference type="ARBA" id="ARBA00013064"/>
    </source>
</evidence>
<dbReference type="SMART" id="SM00194">
    <property type="entry name" value="PTPc"/>
    <property type="match status" value="1"/>
</dbReference>
<dbReference type="InterPro" id="IPR050348">
    <property type="entry name" value="Protein-Tyr_Phosphatase"/>
</dbReference>
<dbReference type="EMBL" id="CAXITT010000655">
    <property type="protein sequence ID" value="CAL1544882.1"/>
    <property type="molecule type" value="Genomic_DNA"/>
</dbReference>
<evidence type="ECO:0000259" key="7">
    <source>
        <dbReference type="PROSITE" id="PS50055"/>
    </source>
</evidence>
<keyword evidence="4" id="KW-0904">Protein phosphatase</keyword>
<dbReference type="Pfam" id="PF00102">
    <property type="entry name" value="Y_phosphatase"/>
    <property type="match status" value="1"/>
</dbReference>
<dbReference type="Proteomes" id="UP001497497">
    <property type="component" value="Unassembled WGS sequence"/>
</dbReference>
<comment type="similarity">
    <text evidence="1">Belongs to the protein-tyrosine phosphatase family.</text>
</comment>
<keyword evidence="10" id="KW-1185">Reference proteome</keyword>
<sequence>CQYKCHCKNNVACNFTNGDCPNGCDSGWFGPACQFDCNSGFYGPACQLNCSQFCSQTGPICEKCFVSTGNCPSGCKAGFYGQGCTKPCEAGYFGIDCRKKCSNNCSSQQCERVDGKCYSCALEGKKLPYCTQDCDPGFYGAECKSNCSRNCSQSGPICDVINGDCSACIPGYYGNKCAAACPTNCKDSFCDFNSGNCISCQAGYHGSRCDEECSNNTYGENCKNNCSSKCIRRITDDRICNRVNGHCYNVCLSGFEGSNCTILKSSSNSNPDDGKTIGAVVGSICGVIVVLLVIGGVFILWRRNRRSDKLPPGENTSSMENLAEADSLSNVTSTSKQEQIKSKHTVKPTIPQKPKPSSIKDEATCEEKGNGYYNTVTLQPITASTVITLSNLHSYLLTHSKEYLHEQFKSLPVNTEATMTVGLSAENKYKNRYKNICPYDHARVHLEADTTKMHGDYINASYSKGYNDEEKFIASQGPNKIILNDFVRMLSEQKVEKVVMLTNLTEEGKSKCDPYWPDEGETTFGEIRVRLAATQVFADYTIRRLQLYVDSQPMHPVTQFHFTSWPDKGVPENPWALVDFEQRVAFTPTKRPIVVHCSAGVGRTGTFIALRNVMREAEDTQQMDFFTTVAKLRQDRTMMIQTAVSY</sequence>
<feature type="non-terminal residue" evidence="9">
    <location>
        <position position="1"/>
    </location>
</feature>
<keyword evidence="6" id="KW-0812">Transmembrane</keyword>
<feature type="compositionally biased region" description="Polar residues" evidence="5">
    <location>
        <begin position="327"/>
        <end position="337"/>
    </location>
</feature>
<dbReference type="SMART" id="SM00404">
    <property type="entry name" value="PTPc_motif"/>
    <property type="match status" value="1"/>
</dbReference>
<dbReference type="Gene3D" id="2.170.300.10">
    <property type="entry name" value="Tie2 ligand-binding domain superfamily"/>
    <property type="match status" value="1"/>
</dbReference>
<keyword evidence="6" id="KW-1133">Transmembrane helix</keyword>
<dbReference type="SMART" id="SM00181">
    <property type="entry name" value="EGF"/>
    <property type="match status" value="6"/>
</dbReference>
<proteinExistence type="inferred from homology"/>
<feature type="transmembrane region" description="Helical" evidence="6">
    <location>
        <begin position="277"/>
        <end position="301"/>
    </location>
</feature>
<dbReference type="PANTHER" id="PTHR19134:SF562">
    <property type="entry name" value="PROTEIN-TYROSINE-PHOSPHATASE"/>
    <property type="match status" value="1"/>
</dbReference>
<dbReference type="AlphaFoldDB" id="A0AAV2IFM5"/>
<keyword evidence="3" id="KW-0378">Hydrolase</keyword>
<dbReference type="InterPro" id="IPR009030">
    <property type="entry name" value="Growth_fac_rcpt_cys_sf"/>
</dbReference>
<dbReference type="InterPro" id="IPR016130">
    <property type="entry name" value="Tyr_Pase_AS"/>
</dbReference>
<dbReference type="GO" id="GO:0004725">
    <property type="term" value="F:protein tyrosine phosphatase activity"/>
    <property type="evidence" value="ECO:0007669"/>
    <property type="project" value="UniProtKB-EC"/>
</dbReference>
<evidence type="ECO:0000313" key="10">
    <source>
        <dbReference type="Proteomes" id="UP001497497"/>
    </source>
</evidence>
<dbReference type="PROSITE" id="PS50056">
    <property type="entry name" value="TYR_PHOSPHATASE_2"/>
    <property type="match status" value="1"/>
</dbReference>
<feature type="region of interest" description="Disordered" evidence="5">
    <location>
        <begin position="309"/>
        <end position="362"/>
    </location>
</feature>
<dbReference type="InterPro" id="IPR000387">
    <property type="entry name" value="Tyr_Pase_dom"/>
</dbReference>
<organism evidence="9 10">
    <name type="scientific">Lymnaea stagnalis</name>
    <name type="common">Great pond snail</name>
    <name type="synonym">Helix stagnalis</name>
    <dbReference type="NCBI Taxonomy" id="6523"/>
    <lineage>
        <taxon>Eukaryota</taxon>
        <taxon>Metazoa</taxon>
        <taxon>Spiralia</taxon>
        <taxon>Lophotrochozoa</taxon>
        <taxon>Mollusca</taxon>
        <taxon>Gastropoda</taxon>
        <taxon>Heterobranchia</taxon>
        <taxon>Euthyneura</taxon>
        <taxon>Panpulmonata</taxon>
        <taxon>Hygrophila</taxon>
        <taxon>Lymnaeoidea</taxon>
        <taxon>Lymnaeidae</taxon>
        <taxon>Lymnaea</taxon>
    </lineage>
</organism>
<evidence type="ECO:0000256" key="3">
    <source>
        <dbReference type="ARBA" id="ARBA00022801"/>
    </source>
</evidence>
<dbReference type="InterPro" id="IPR029021">
    <property type="entry name" value="Prot-tyrosine_phosphatase-like"/>
</dbReference>
<dbReference type="GO" id="GO:0008045">
    <property type="term" value="P:motor neuron axon guidance"/>
    <property type="evidence" value="ECO:0007669"/>
    <property type="project" value="TreeGrafter"/>
</dbReference>
<protein>
    <recommendedName>
        <fullName evidence="2">protein-tyrosine-phosphatase</fullName>
        <ecNumber evidence="2">3.1.3.48</ecNumber>
    </recommendedName>
</protein>
<dbReference type="InterPro" id="IPR000742">
    <property type="entry name" value="EGF"/>
</dbReference>
<evidence type="ECO:0000256" key="5">
    <source>
        <dbReference type="SAM" id="MobiDB-lite"/>
    </source>
</evidence>
<keyword evidence="6" id="KW-0472">Membrane</keyword>
<dbReference type="SUPFAM" id="SSF52799">
    <property type="entry name" value="(Phosphotyrosine protein) phosphatases II"/>
    <property type="match status" value="1"/>
</dbReference>
<dbReference type="EC" id="3.1.3.48" evidence="2"/>
<dbReference type="InterPro" id="IPR000242">
    <property type="entry name" value="PTP_cat"/>
</dbReference>
<feature type="domain" description="Tyrosine-protein phosphatase" evidence="7">
    <location>
        <begin position="404"/>
        <end position="646"/>
    </location>
</feature>
<evidence type="ECO:0000256" key="1">
    <source>
        <dbReference type="ARBA" id="ARBA00009580"/>
    </source>
</evidence>
<dbReference type="PROSITE" id="PS50055">
    <property type="entry name" value="TYR_PHOSPHATASE_PTP"/>
    <property type="match status" value="1"/>
</dbReference>
<evidence type="ECO:0000256" key="6">
    <source>
        <dbReference type="SAM" id="Phobius"/>
    </source>
</evidence>
<evidence type="ECO:0000259" key="8">
    <source>
        <dbReference type="PROSITE" id="PS50056"/>
    </source>
</evidence>
<feature type="non-terminal residue" evidence="9">
    <location>
        <position position="646"/>
    </location>
</feature>
<dbReference type="Gene3D" id="3.90.190.10">
    <property type="entry name" value="Protein tyrosine phosphatase superfamily"/>
    <property type="match status" value="1"/>
</dbReference>
<accession>A0AAV2IFM5</accession>
<evidence type="ECO:0000256" key="4">
    <source>
        <dbReference type="ARBA" id="ARBA00022912"/>
    </source>
</evidence>